<dbReference type="VEuPathDB" id="VectorBase:AALB20_032663"/>
<dbReference type="PANTHER" id="PTHR24114">
    <property type="entry name" value="LEUCINE RICH REPEAT FAMILY PROTEIN"/>
    <property type="match status" value="1"/>
</dbReference>
<keyword evidence="2" id="KW-1185">Reference proteome</keyword>
<name>A0A182FPV5_ANOAL</name>
<evidence type="ECO:0000313" key="2">
    <source>
        <dbReference type="Proteomes" id="UP000069272"/>
    </source>
</evidence>
<dbReference type="AlphaFoldDB" id="A0A182FPV5"/>
<dbReference type="SMART" id="SM00368">
    <property type="entry name" value="LRR_RI"/>
    <property type="match status" value="5"/>
</dbReference>
<dbReference type="KEGG" id="aali:118458992"/>
<evidence type="ECO:0000313" key="1">
    <source>
        <dbReference type="EnsemblMetazoa" id="AALB008574-PA"/>
    </source>
</evidence>
<dbReference type="GeneID" id="118458992"/>
<accession>A0A182FPV5</accession>
<dbReference type="InterPro" id="IPR032675">
    <property type="entry name" value="LRR_dom_sf"/>
</dbReference>
<sequence>MKHSKLNVVSEESESKLDATAMEIQRVSQCPFRVDSKATIVDDSEEFTVSDEPLRKLGSDNDGLPRRLSAIEWYRLRSNTYGVTSFAAVERMLRSIEISHSALMEFDLNRCGYSNLQLQIALDALLRIRPTWVTVLDLSHNHSINPSLARYLGNVLQELQTIAYLSLSHCTLDDECVAILSDALSNSGISTLHAEHCHMSDMGGSVLFRALAYSDCIEKLFLGWNRLEIASGVAIGAFLATQRTTISELHLAGNLLYSEQSGIPLLKGLAGNEAITHLDLSWNGFRGEEIARTLLKAVLQTKLMYLSLEHNLLATEEMPALVKLVAKSESLQELHLGGNYLTEDCSVDFIKAFTRSSSMVVLSLGLNYFITSRAAKLCQLCCKRNPQKTVIYRGVLLNNPPRPIDVQEMLLDRARFLASKPKKPKLKRDFGQLMLQLQALVSKVPSAQDQPTVTRDEFAMAVKTFRIKLDRPLLEEMMDAFAVGRDHVNVAAMATKYLTKHPMTERPVEKSTERRTKAK</sequence>
<protein>
    <submittedName>
        <fullName evidence="1">Uncharacterized protein</fullName>
    </submittedName>
</protein>
<dbReference type="Pfam" id="PF13516">
    <property type="entry name" value="LRR_6"/>
    <property type="match status" value="1"/>
</dbReference>
<organism evidence="1 2">
    <name type="scientific">Anopheles albimanus</name>
    <name type="common">New world malaria mosquito</name>
    <dbReference type="NCBI Taxonomy" id="7167"/>
    <lineage>
        <taxon>Eukaryota</taxon>
        <taxon>Metazoa</taxon>
        <taxon>Ecdysozoa</taxon>
        <taxon>Arthropoda</taxon>
        <taxon>Hexapoda</taxon>
        <taxon>Insecta</taxon>
        <taxon>Pterygota</taxon>
        <taxon>Neoptera</taxon>
        <taxon>Endopterygota</taxon>
        <taxon>Diptera</taxon>
        <taxon>Nematocera</taxon>
        <taxon>Culicoidea</taxon>
        <taxon>Culicidae</taxon>
        <taxon>Anophelinae</taxon>
        <taxon>Anopheles</taxon>
    </lineage>
</organism>
<proteinExistence type="predicted"/>
<reference evidence="1" key="2">
    <citation type="submission" date="2022-08" db="UniProtKB">
        <authorList>
            <consortium name="EnsemblMetazoa"/>
        </authorList>
    </citation>
    <scope>IDENTIFICATION</scope>
    <source>
        <strain evidence="1">STECLA/ALBI9_A</strain>
    </source>
</reference>
<dbReference type="RefSeq" id="XP_035777884.1">
    <property type="nucleotide sequence ID" value="XM_035921991.1"/>
</dbReference>
<dbReference type="PANTHER" id="PTHR24114:SF50">
    <property type="entry name" value="RNI-LIKE PROTEIN"/>
    <property type="match status" value="1"/>
</dbReference>
<reference evidence="1 2" key="1">
    <citation type="journal article" date="2017" name="G3 (Bethesda)">
        <title>The Physical Genome Mapping of Anopheles albimanus Corrected Scaffold Misassemblies and Identified Interarm Rearrangements in Genus Anopheles.</title>
        <authorList>
            <person name="Artemov G.N."/>
            <person name="Peery A.N."/>
            <person name="Jiang X."/>
            <person name="Tu Z."/>
            <person name="Stegniy V.N."/>
            <person name="Sharakhova M.V."/>
            <person name="Sharakhov I.V."/>
        </authorList>
    </citation>
    <scope>NUCLEOTIDE SEQUENCE [LARGE SCALE GENOMIC DNA]</scope>
    <source>
        <strain evidence="1 2">ALBI9_A</strain>
    </source>
</reference>
<dbReference type="STRING" id="7167.A0A182FPV5"/>
<dbReference type="Gene3D" id="3.80.10.10">
    <property type="entry name" value="Ribonuclease Inhibitor"/>
    <property type="match status" value="1"/>
</dbReference>
<dbReference type="InterPro" id="IPR001611">
    <property type="entry name" value="Leu-rich_rpt"/>
</dbReference>
<dbReference type="InterPro" id="IPR052394">
    <property type="entry name" value="LRR-containing"/>
</dbReference>
<dbReference type="SUPFAM" id="SSF52047">
    <property type="entry name" value="RNI-like"/>
    <property type="match status" value="1"/>
</dbReference>
<dbReference type="EnsemblMetazoa" id="AALB008574-RA">
    <property type="protein sequence ID" value="AALB008574-PA"/>
    <property type="gene ID" value="AALB008574"/>
</dbReference>
<dbReference type="VEuPathDB" id="VectorBase:AALB008574"/>
<dbReference type="Proteomes" id="UP000069272">
    <property type="component" value="Chromosome 2R"/>
</dbReference>
<dbReference type="OrthoDB" id="8436363at2759"/>